<keyword evidence="3" id="KW-1185">Reference proteome</keyword>
<keyword evidence="2" id="KW-0695">RNA-directed DNA polymerase</keyword>
<comment type="caution">
    <text evidence="2">The sequence shown here is derived from an EMBL/GenBank/DDBJ whole genome shotgun (WGS) entry which is preliminary data.</text>
</comment>
<dbReference type="InterPro" id="IPR005135">
    <property type="entry name" value="Endo/exonuclease/phosphatase"/>
</dbReference>
<dbReference type="Pfam" id="PF14529">
    <property type="entry name" value="Exo_endo_phos_2"/>
    <property type="match status" value="1"/>
</dbReference>
<proteinExistence type="predicted"/>
<name>A0A8X6MP64_NEPPI</name>
<evidence type="ECO:0000313" key="3">
    <source>
        <dbReference type="Proteomes" id="UP000887013"/>
    </source>
</evidence>
<organism evidence="2 3">
    <name type="scientific">Nephila pilipes</name>
    <name type="common">Giant wood spider</name>
    <name type="synonym">Nephila maculata</name>
    <dbReference type="NCBI Taxonomy" id="299642"/>
    <lineage>
        <taxon>Eukaryota</taxon>
        <taxon>Metazoa</taxon>
        <taxon>Ecdysozoa</taxon>
        <taxon>Arthropoda</taxon>
        <taxon>Chelicerata</taxon>
        <taxon>Arachnida</taxon>
        <taxon>Araneae</taxon>
        <taxon>Araneomorphae</taxon>
        <taxon>Entelegynae</taxon>
        <taxon>Araneoidea</taxon>
        <taxon>Nephilidae</taxon>
        <taxon>Nephila</taxon>
    </lineage>
</organism>
<evidence type="ECO:0000259" key="1">
    <source>
        <dbReference type="Pfam" id="PF14529"/>
    </source>
</evidence>
<dbReference type="Proteomes" id="UP000887013">
    <property type="component" value="Unassembled WGS sequence"/>
</dbReference>
<dbReference type="EMBL" id="BMAW01095554">
    <property type="protein sequence ID" value="GFS70676.1"/>
    <property type="molecule type" value="Genomic_DNA"/>
</dbReference>
<reference evidence="2" key="1">
    <citation type="submission" date="2020-08" db="EMBL/GenBank/DDBJ databases">
        <title>Multicomponent nature underlies the extraordinary mechanical properties of spider dragline silk.</title>
        <authorList>
            <person name="Kono N."/>
            <person name="Nakamura H."/>
            <person name="Mori M."/>
            <person name="Yoshida Y."/>
            <person name="Ohtoshi R."/>
            <person name="Malay A.D."/>
            <person name="Moran D.A.P."/>
            <person name="Tomita M."/>
            <person name="Numata K."/>
            <person name="Arakawa K."/>
        </authorList>
    </citation>
    <scope>NUCLEOTIDE SEQUENCE</scope>
</reference>
<dbReference type="OrthoDB" id="6433575at2759"/>
<accession>A0A8X6MP64</accession>
<protein>
    <submittedName>
        <fullName evidence="2">Putative RNA-directed DNA polymerase from transposon BS</fullName>
    </submittedName>
</protein>
<dbReference type="GO" id="GO:0003964">
    <property type="term" value="F:RNA-directed DNA polymerase activity"/>
    <property type="evidence" value="ECO:0007669"/>
    <property type="project" value="UniProtKB-KW"/>
</dbReference>
<gene>
    <name evidence="2" type="primary">RTase_412</name>
    <name evidence="2" type="ORF">NPIL_384771</name>
</gene>
<dbReference type="AlphaFoldDB" id="A0A8X6MP64"/>
<dbReference type="InterPro" id="IPR036691">
    <property type="entry name" value="Endo/exonu/phosph_ase_sf"/>
</dbReference>
<keyword evidence="2" id="KW-0808">Transferase</keyword>
<dbReference type="SUPFAM" id="SSF56219">
    <property type="entry name" value="DNase I-like"/>
    <property type="match status" value="1"/>
</dbReference>
<keyword evidence="2" id="KW-0548">Nucleotidyltransferase</keyword>
<feature type="domain" description="Endonuclease/exonuclease/phosphatase" evidence="1">
    <location>
        <begin position="23"/>
        <end position="103"/>
    </location>
</feature>
<evidence type="ECO:0000313" key="2">
    <source>
        <dbReference type="EMBL" id="GFS70676.1"/>
    </source>
</evidence>
<sequence length="227" mass="26001">MTSRVLGYHCVRRDVDVASPSSGGDFNGHSPQWGYDGTNSRGRQIERLISDHSLCLLNTDEKTYFHAPTRTFHSLDLAICSPTLLPSLNLDVLNYLQNNDHFPLLISQVLGSGVRLRPPTYRFYPADWDLFTRLAVITGTMVQDRDVDDSVRNLTASIVNTADVAILKSRNSQGRMSKPWWNKDCQSSYREQKKLLGIFRRYPTTENLIAFKRAKAFARRVRRHSQR</sequence>
<dbReference type="Gene3D" id="3.60.10.10">
    <property type="entry name" value="Endonuclease/exonuclease/phosphatase"/>
    <property type="match status" value="1"/>
</dbReference>